<protein>
    <submittedName>
        <fullName evidence="1">Uncharacterized protein</fullName>
    </submittedName>
</protein>
<dbReference type="Proteomes" id="UP000827872">
    <property type="component" value="Linkage Group LG03"/>
</dbReference>
<reference evidence="1" key="1">
    <citation type="submission" date="2021-08" db="EMBL/GenBank/DDBJ databases">
        <title>The first chromosome-level gecko genome reveals the dynamic sex chromosomes of Neotropical dwarf geckos (Sphaerodactylidae: Sphaerodactylus).</title>
        <authorList>
            <person name="Pinto B.J."/>
            <person name="Keating S.E."/>
            <person name="Gamble T."/>
        </authorList>
    </citation>
    <scope>NUCLEOTIDE SEQUENCE</scope>
    <source>
        <strain evidence="1">TG3544</strain>
    </source>
</reference>
<name>A0ACB8EHH9_9SAUR</name>
<dbReference type="EMBL" id="CM037616">
    <property type="protein sequence ID" value="KAH7991646.1"/>
    <property type="molecule type" value="Genomic_DNA"/>
</dbReference>
<accession>A0ACB8EHH9</accession>
<proteinExistence type="predicted"/>
<organism evidence="1 2">
    <name type="scientific">Sphaerodactylus townsendi</name>
    <dbReference type="NCBI Taxonomy" id="933632"/>
    <lineage>
        <taxon>Eukaryota</taxon>
        <taxon>Metazoa</taxon>
        <taxon>Chordata</taxon>
        <taxon>Craniata</taxon>
        <taxon>Vertebrata</taxon>
        <taxon>Euteleostomi</taxon>
        <taxon>Lepidosauria</taxon>
        <taxon>Squamata</taxon>
        <taxon>Bifurcata</taxon>
        <taxon>Gekkota</taxon>
        <taxon>Sphaerodactylidae</taxon>
        <taxon>Sphaerodactylus</taxon>
    </lineage>
</organism>
<sequence length="384" mass="40888">MLMERSPSNPLWDATHGTGADGTGEVGLGSDSNGGSEAGRCRGRVLPGRVALPKVVAMETGRPLPSPGPPSPATPVPVIKLEYSCCPIKAGAMQSQPGGGGCNRAPSGALAMGPSMPSAGKDSNSDSHSHDTHMVQVSPTAAPGLSLQPTAKAMPNGFGPPVLNTASSTDSASPCLQDDSDEKRAKPSGEEKAKHRSCRSPHRCPSLKAGILLVVAISLLSSIFLTTRIFVCRPSEQEAQQRSSNVNVCDVDVLCGPACPSGWIGYEGKCYFFSYGAKNWTSSQSFCSSYHSTLAVIENEQEKSFIKRYKCFTNHWIGLRKDPDQTWKWADGTELNNMLAVKGKGGDCAFLDSASAISSRCYIQRNWICSHHDAHTRSKSSSRR</sequence>
<evidence type="ECO:0000313" key="1">
    <source>
        <dbReference type="EMBL" id="KAH7991646.1"/>
    </source>
</evidence>
<comment type="caution">
    <text evidence="1">The sequence shown here is derived from an EMBL/GenBank/DDBJ whole genome shotgun (WGS) entry which is preliminary data.</text>
</comment>
<evidence type="ECO:0000313" key="2">
    <source>
        <dbReference type="Proteomes" id="UP000827872"/>
    </source>
</evidence>
<gene>
    <name evidence="1" type="ORF">K3G42_008332</name>
</gene>
<keyword evidence="2" id="KW-1185">Reference proteome</keyword>